<accession>A0A7T3N3J1</accession>
<proteinExistence type="predicted"/>
<keyword evidence="2" id="KW-1185">Reference proteome</keyword>
<dbReference type="GeneID" id="77923993"/>
<protein>
    <submittedName>
        <fullName evidence="1">Uncharacterized protein</fullName>
    </submittedName>
</protein>
<dbReference type="KEGG" id="vg:77923993"/>
<evidence type="ECO:0000313" key="2">
    <source>
        <dbReference type="Proteomes" id="UP000595472"/>
    </source>
</evidence>
<name>A0A7T3N3J1_9CAUD</name>
<reference evidence="1 2" key="1">
    <citation type="submission" date="2020-10" db="EMBL/GenBank/DDBJ databases">
        <authorList>
            <person name="Abad L.A."/>
            <person name="Alter J."/>
            <person name="Becerra C.Y."/>
            <person name="Boehle J."/>
            <person name="Bustos B."/>
            <person name="Connatser B.I."/>
            <person name="Cutright B."/>
            <person name="Gavin J."/>
            <person name="Gomez A.P."/>
            <person name="Grabar K."/>
            <person name="Hur E.Y."/>
            <person name="Ioh M.T."/>
            <person name="Joya-Campos L."/>
            <person name="Lauhon H.N."/>
            <person name="Lee S."/>
            <person name="Maranan R.T."/>
            <person name="Park Y.G."/>
            <person name="Priest M."/>
            <person name="Samuels S.O."/>
            <person name="Sarameh Y.J."/>
            <person name="Schreiber J.M."/>
            <person name="Shepard L."/>
            <person name="Sheth K.J."/>
            <person name="Silva C.A."/>
            <person name="Smyers G.M."/>
            <person name="Tam S."/>
            <person name="Tamura C.M."/>
            <person name="Wucher D.E."/>
            <person name="Donachie S.P."/>
            <person name="Reed F.A."/>
            <person name="Palecanda S."/>
            <person name="Chong R.A."/>
            <person name="Porter M.L."/>
            <person name="Garlena R.A."/>
            <person name="Russell D.A."/>
            <person name="Jacobs-Sera D."/>
            <person name="Hatfull G.F."/>
        </authorList>
    </citation>
    <scope>NUCLEOTIDE SEQUENCE [LARGE SCALE GENOMIC DNA]</scope>
</reference>
<dbReference type="RefSeq" id="YP_010648554.1">
    <property type="nucleotide sequence ID" value="NC_070760.1"/>
</dbReference>
<sequence length="192" mass="21962">MSVARTKTVQKAAKDQGKCGKCGVELPKGSGYVWWTMGFRSNHKYKRCLKPECFPRPSERESSKFVTILSAQENFADNIDSLETKDDIEAAVQEVGSAVREVADEYYEALDLWPNGNEQLQEKYDHYESQASEIESWQSSGADEWDLCDAHEESDRESEEVQECEQCNANFEEWIEAIRDEAREAVDNIEQA</sequence>
<gene>
    <name evidence="1" type="primary">63</name>
    <name evidence="1" type="ORF">SEA_WOLLYPOG_63</name>
</gene>
<evidence type="ECO:0000313" key="1">
    <source>
        <dbReference type="EMBL" id="QPX62614.1"/>
    </source>
</evidence>
<dbReference type="Proteomes" id="UP000595472">
    <property type="component" value="Segment"/>
</dbReference>
<dbReference type="EMBL" id="MW055913">
    <property type="protein sequence ID" value="QPX62614.1"/>
    <property type="molecule type" value="Genomic_DNA"/>
</dbReference>
<organism evidence="1 2">
    <name type="scientific">Arthrobacter phage Wollypog</name>
    <dbReference type="NCBI Taxonomy" id="2790985"/>
    <lineage>
        <taxon>Viruses</taxon>
        <taxon>Duplodnaviria</taxon>
        <taxon>Heunggongvirae</taxon>
        <taxon>Uroviricota</taxon>
        <taxon>Caudoviricetes</taxon>
        <taxon>Wollypogvirus</taxon>
        <taxon>Wollypogvirus wollypog</taxon>
    </lineage>
</organism>